<dbReference type="InterPro" id="IPR012938">
    <property type="entry name" value="Glc/Sorbosone_DH"/>
</dbReference>
<dbReference type="AlphaFoldDB" id="A0A6J4R7X0"/>
<feature type="domain" description="Glucose/Sorbosone dehydrogenase" evidence="1">
    <location>
        <begin position="1"/>
        <end position="195"/>
    </location>
</feature>
<dbReference type="Pfam" id="PF07995">
    <property type="entry name" value="GSDH"/>
    <property type="match status" value="1"/>
</dbReference>
<dbReference type="InterPro" id="IPR011042">
    <property type="entry name" value="6-blade_b-propeller_TolB-like"/>
</dbReference>
<dbReference type="PANTHER" id="PTHR19328">
    <property type="entry name" value="HEDGEHOG-INTERACTING PROTEIN"/>
    <property type="match status" value="1"/>
</dbReference>
<evidence type="ECO:0000313" key="2">
    <source>
        <dbReference type="EMBL" id="CAA9465322.1"/>
    </source>
</evidence>
<evidence type="ECO:0000259" key="1">
    <source>
        <dbReference type="Pfam" id="PF07995"/>
    </source>
</evidence>
<dbReference type="SUPFAM" id="SSF50952">
    <property type="entry name" value="Soluble quinoprotein glucose dehydrogenase"/>
    <property type="match status" value="1"/>
</dbReference>
<sequence>MAVGENARPESAQSLNTTLGKMLRINKDGTIPADNPFYTKTTGIRKAIWARGLRNPFTFAVQPGTDKIFINDVGAQTWEEINDGKAGANYGWPRYEGPNGGSGFERPVFAYRHGFSETTGQAITGGAFYNPAPDATSPFPAEYVGDYFFTDIATGWIRQLDSAALEDPVTFKSGSNESPVDLKVGPEGDLYFLSRSAGSVENISYTATSP</sequence>
<organism evidence="2">
    <name type="scientific">uncultured Rubrobacteraceae bacterium</name>
    <dbReference type="NCBI Taxonomy" id="349277"/>
    <lineage>
        <taxon>Bacteria</taxon>
        <taxon>Bacillati</taxon>
        <taxon>Actinomycetota</taxon>
        <taxon>Rubrobacteria</taxon>
        <taxon>Rubrobacterales</taxon>
        <taxon>Rubrobacteraceae</taxon>
        <taxon>environmental samples</taxon>
    </lineage>
</organism>
<protein>
    <recommendedName>
        <fullName evidence="1">Glucose/Sorbosone dehydrogenase domain-containing protein</fullName>
    </recommendedName>
</protein>
<dbReference type="PANTHER" id="PTHR19328:SF13">
    <property type="entry name" value="HIPL1 PROTEIN"/>
    <property type="match status" value="1"/>
</dbReference>
<reference evidence="2" key="1">
    <citation type="submission" date="2020-02" db="EMBL/GenBank/DDBJ databases">
        <authorList>
            <person name="Meier V. D."/>
        </authorList>
    </citation>
    <scope>NUCLEOTIDE SEQUENCE</scope>
    <source>
        <strain evidence="2">AVDCRST_MAG28</strain>
    </source>
</reference>
<dbReference type="EMBL" id="CADCVE010000103">
    <property type="protein sequence ID" value="CAA9465322.1"/>
    <property type="molecule type" value="Genomic_DNA"/>
</dbReference>
<accession>A0A6J4R7X0</accession>
<dbReference type="Gene3D" id="2.120.10.30">
    <property type="entry name" value="TolB, C-terminal domain"/>
    <property type="match status" value="1"/>
</dbReference>
<name>A0A6J4R7X0_9ACTN</name>
<dbReference type="InterPro" id="IPR011041">
    <property type="entry name" value="Quinoprot_gluc/sorb_DH_b-prop"/>
</dbReference>
<proteinExistence type="predicted"/>
<gene>
    <name evidence="2" type="ORF">AVDCRST_MAG28-4001</name>
</gene>